<dbReference type="Gene3D" id="3.10.180.10">
    <property type="entry name" value="2,3-Dihydroxybiphenyl 1,2-Dioxygenase, domain 1"/>
    <property type="match status" value="1"/>
</dbReference>
<evidence type="ECO:0000313" key="2">
    <source>
        <dbReference type="EMBL" id="SNS33771.1"/>
    </source>
</evidence>
<name>A0A239DNW3_9ACTN</name>
<reference evidence="2 3" key="1">
    <citation type="submission" date="2017-06" db="EMBL/GenBank/DDBJ databases">
        <authorList>
            <person name="Kim H.J."/>
            <person name="Triplett B.A."/>
        </authorList>
    </citation>
    <scope>NUCLEOTIDE SEQUENCE [LARGE SCALE GENOMIC DNA]</scope>
    <source>
        <strain evidence="2 3">CGMCC 4.1858</strain>
    </source>
</reference>
<dbReference type="Proteomes" id="UP000198280">
    <property type="component" value="Unassembled WGS sequence"/>
</dbReference>
<dbReference type="AlphaFoldDB" id="A0A239DNW3"/>
<dbReference type="SUPFAM" id="SSF54593">
    <property type="entry name" value="Glyoxalase/Bleomycin resistance protein/Dihydroxybiphenyl dioxygenase"/>
    <property type="match status" value="1"/>
</dbReference>
<evidence type="ECO:0000259" key="1">
    <source>
        <dbReference type="PROSITE" id="PS51819"/>
    </source>
</evidence>
<gene>
    <name evidence="2" type="ORF">SAMN05216252_10571</name>
</gene>
<feature type="domain" description="VOC" evidence="1">
    <location>
        <begin position="25"/>
        <end position="161"/>
    </location>
</feature>
<organism evidence="2 3">
    <name type="scientific">Actinacidiphila glaucinigra</name>
    <dbReference type="NCBI Taxonomy" id="235986"/>
    <lineage>
        <taxon>Bacteria</taxon>
        <taxon>Bacillati</taxon>
        <taxon>Actinomycetota</taxon>
        <taxon>Actinomycetes</taxon>
        <taxon>Kitasatosporales</taxon>
        <taxon>Streptomycetaceae</taxon>
        <taxon>Actinacidiphila</taxon>
    </lineage>
</organism>
<keyword evidence="2" id="KW-0560">Oxidoreductase</keyword>
<dbReference type="InterPro" id="IPR037523">
    <property type="entry name" value="VOC_core"/>
</dbReference>
<dbReference type="Pfam" id="PF00903">
    <property type="entry name" value="Glyoxalase"/>
    <property type="match status" value="1"/>
</dbReference>
<proteinExistence type="predicted"/>
<keyword evidence="3" id="KW-1185">Reference proteome</keyword>
<protein>
    <submittedName>
        <fullName evidence="2">Catechol 2,3-dioxygenase</fullName>
    </submittedName>
</protein>
<dbReference type="InterPro" id="IPR029068">
    <property type="entry name" value="Glyas_Bleomycin-R_OHBP_Dase"/>
</dbReference>
<accession>A0A239DNW3</accession>
<dbReference type="InterPro" id="IPR004360">
    <property type="entry name" value="Glyas_Fos-R_dOase_dom"/>
</dbReference>
<evidence type="ECO:0000313" key="3">
    <source>
        <dbReference type="Proteomes" id="UP000198280"/>
    </source>
</evidence>
<dbReference type="GO" id="GO:0051213">
    <property type="term" value="F:dioxygenase activity"/>
    <property type="evidence" value="ECO:0007669"/>
    <property type="project" value="UniProtKB-KW"/>
</dbReference>
<dbReference type="PROSITE" id="PS51819">
    <property type="entry name" value="VOC"/>
    <property type="match status" value="1"/>
</dbReference>
<dbReference type="EMBL" id="FZOF01000005">
    <property type="protein sequence ID" value="SNS33771.1"/>
    <property type="molecule type" value="Genomic_DNA"/>
</dbReference>
<sequence length="168" mass="17858">MLVTSQSGDDVRNCSQNWENVMELKLEVVVLPVSDVDRAKDFYAALGFRLDVDYVGDDGFRVVHFTPDGSGASILFGDGVTTAAPGSVQGLHLIVEDIVAARAELAARGVGISEVFHDAGGVFHHAGETARVSGPHPTRASYGSFATFTDPDGNGWALQEVTERLPGR</sequence>
<keyword evidence="2" id="KW-0223">Dioxygenase</keyword>